<organism evidence="1 2">
    <name type="scientific">Streptomyces griseosporeus</name>
    <dbReference type="NCBI Taxonomy" id="1910"/>
    <lineage>
        <taxon>Bacteria</taxon>
        <taxon>Bacillati</taxon>
        <taxon>Actinomycetota</taxon>
        <taxon>Actinomycetes</taxon>
        <taxon>Kitasatosporales</taxon>
        <taxon>Streptomycetaceae</taxon>
        <taxon>Streptomyces</taxon>
    </lineage>
</organism>
<gene>
    <name evidence="1" type="ORF">AB0470_36860</name>
</gene>
<protein>
    <submittedName>
        <fullName evidence="1">Uncharacterized protein</fullName>
    </submittedName>
</protein>
<keyword evidence="2" id="KW-1185">Reference proteome</keyword>
<evidence type="ECO:0000313" key="2">
    <source>
        <dbReference type="Proteomes" id="UP001553148"/>
    </source>
</evidence>
<dbReference type="Proteomes" id="UP001553148">
    <property type="component" value="Unassembled WGS sequence"/>
</dbReference>
<comment type="caution">
    <text evidence="1">The sequence shown here is derived from an EMBL/GenBank/DDBJ whole genome shotgun (WGS) entry which is preliminary data.</text>
</comment>
<dbReference type="RefSeq" id="WP_162655405.1">
    <property type="nucleotide sequence ID" value="NZ_JBFAUJ010000033.1"/>
</dbReference>
<sequence length="65" mass="6557">MRETAEGVTSAVTGPLAGPRTLLLGRYDAADRLAYVGRTTTLPRAAGAAVAALLTPAAPGHPWTG</sequence>
<evidence type="ECO:0000313" key="1">
    <source>
        <dbReference type="EMBL" id="MEV8465100.1"/>
    </source>
</evidence>
<reference evidence="1 2" key="1">
    <citation type="submission" date="2024-06" db="EMBL/GenBank/DDBJ databases">
        <title>The Natural Products Discovery Center: Release of the First 8490 Sequenced Strains for Exploring Actinobacteria Biosynthetic Diversity.</title>
        <authorList>
            <person name="Kalkreuter E."/>
            <person name="Kautsar S.A."/>
            <person name="Yang D."/>
            <person name="Bader C.D."/>
            <person name="Teijaro C.N."/>
            <person name="Fluegel L."/>
            <person name="Davis C.M."/>
            <person name="Simpson J.R."/>
            <person name="Lauterbach L."/>
            <person name="Steele A.D."/>
            <person name="Gui C."/>
            <person name="Meng S."/>
            <person name="Li G."/>
            <person name="Viehrig K."/>
            <person name="Ye F."/>
            <person name="Su P."/>
            <person name="Kiefer A.F."/>
            <person name="Nichols A."/>
            <person name="Cepeda A.J."/>
            <person name="Yan W."/>
            <person name="Fan B."/>
            <person name="Jiang Y."/>
            <person name="Adhikari A."/>
            <person name="Zheng C.-J."/>
            <person name="Schuster L."/>
            <person name="Cowan T.M."/>
            <person name="Smanski M.J."/>
            <person name="Chevrette M.G."/>
            <person name="De Carvalho L.P.S."/>
            <person name="Shen B."/>
        </authorList>
    </citation>
    <scope>NUCLEOTIDE SEQUENCE [LARGE SCALE GENOMIC DNA]</scope>
    <source>
        <strain evidence="1 2">NPDC052360</strain>
    </source>
</reference>
<proteinExistence type="predicted"/>
<accession>A0ABV3L0L6</accession>
<dbReference type="EMBL" id="JBFAUJ010000033">
    <property type="protein sequence ID" value="MEV8465100.1"/>
    <property type="molecule type" value="Genomic_DNA"/>
</dbReference>
<name>A0ABV3L0L6_STRGS</name>